<reference evidence="2" key="1">
    <citation type="journal article" date="2020" name="bioRxiv">
        <title>Comparative genomics of Chlamydomonas.</title>
        <authorList>
            <person name="Craig R.J."/>
            <person name="Hasan A.R."/>
            <person name="Ness R.W."/>
            <person name="Keightley P.D."/>
        </authorList>
    </citation>
    <scope>NUCLEOTIDE SEQUENCE</scope>
    <source>
        <strain evidence="2">CCAP 11/70</strain>
    </source>
</reference>
<feature type="compositionally biased region" description="Low complexity" evidence="1">
    <location>
        <begin position="534"/>
        <end position="553"/>
    </location>
</feature>
<sequence length="901" mass="89675">MKAVTSAQMQDAAPAPLQCVRFIRLLSAADCFPRGGVYSGFYALQAALRYETVWCKLLQEQHQARSSPAGGGPEAQRGPAKAGPPPAEAEPMMPPLDVAYAWLVHRQDPTVYARDLSGLGLSTDAAHGYPPRQAFGFGPSRPSDWQAWAAAAGKAPAWPPPPPGSDFDLTQGLSPAAPPAFAMHLAEAMQRFSGLLHSWLRPHYLDPDFLERARGRYGRFMELVRQHPDRTLVPAADIALVWHTHMGLSGSYAQACTALYGTSRDGGVLPSGGASSGRLQGRDLPRPDYLHLSIKRLAAAYGETAQLYEQEYGEPFVDADSAWVPPSLPYPLAATRSPLLPVLRLYEDQPNKLEASDRGTAALKARACGAAGLSFAPSAVPRAGAHSIYAAWAAAKALGAAVEAAPVCGCLPFADVDGESRVARALASKLVGLAFFLDLPAYHTHPFVAAMRPKRGLWERGGSTAHGAAAGAAAEATAGAAAGAAGAAGVAGVSGAAGMASGAAGVAAAGAAGAAAAGAAGAAAGSSAAAGVAGAAGTAGPADRTSAGSGARSSGREGGAGAGTGAGGGRSAGGACAASGGDAGGGGSAGGALFLGTAARVSFREARVSSGGGSAYGPLVPTSPDAGPGTAFTTTLNPLAEGLPALGPGPLRAQPSLGSAASARGSAFAAATLLNGTGSGAGAGGGGRPGAPLAFSAEGLSPYRGPGTPTFRLHDVDHFVASYQFNFEMLGVGRALIAAGVAGPSGRAAYTCRGLGARLSRHKFVEALTRAFDAAWQQAAASNGRSVMGAAAQANRKAAVRAARGGGAGARLEGSAPVWGTAGPGAAAPALGDDFYAIANYIPVINIQVEDGEGGEGGEALDLGEFMVPVDPQAADAEGSPARLPQAPPGAASGAKHARQQ</sequence>
<dbReference type="EMBL" id="JAEHOE010000021">
    <property type="protein sequence ID" value="KAG2495989.1"/>
    <property type="molecule type" value="Genomic_DNA"/>
</dbReference>
<comment type="caution">
    <text evidence="2">The sequence shown here is derived from an EMBL/GenBank/DDBJ whole genome shotgun (WGS) entry which is preliminary data.</text>
</comment>
<feature type="region of interest" description="Disordered" evidence="1">
    <location>
        <begin position="867"/>
        <end position="901"/>
    </location>
</feature>
<name>A0A835Y6D9_9CHLO</name>
<proteinExistence type="predicted"/>
<evidence type="ECO:0000313" key="3">
    <source>
        <dbReference type="Proteomes" id="UP000612055"/>
    </source>
</evidence>
<feature type="region of interest" description="Disordered" evidence="1">
    <location>
        <begin position="610"/>
        <end position="630"/>
    </location>
</feature>
<dbReference type="InterPro" id="IPR009836">
    <property type="entry name" value="GRDP-like"/>
</dbReference>
<dbReference type="PANTHER" id="PTHR34365">
    <property type="entry name" value="ENOLASE (DUF1399)"/>
    <property type="match status" value="1"/>
</dbReference>
<gene>
    <name evidence="2" type="ORF">HYH03_005914</name>
</gene>
<organism evidence="2 3">
    <name type="scientific">Edaphochlamys debaryana</name>
    <dbReference type="NCBI Taxonomy" id="47281"/>
    <lineage>
        <taxon>Eukaryota</taxon>
        <taxon>Viridiplantae</taxon>
        <taxon>Chlorophyta</taxon>
        <taxon>core chlorophytes</taxon>
        <taxon>Chlorophyceae</taxon>
        <taxon>CS clade</taxon>
        <taxon>Chlamydomonadales</taxon>
        <taxon>Chlamydomonadales incertae sedis</taxon>
        <taxon>Edaphochlamys</taxon>
    </lineage>
</organism>
<evidence type="ECO:0000313" key="2">
    <source>
        <dbReference type="EMBL" id="KAG2495989.1"/>
    </source>
</evidence>
<feature type="compositionally biased region" description="Gly residues" evidence="1">
    <location>
        <begin position="556"/>
        <end position="566"/>
    </location>
</feature>
<dbReference type="AlphaFoldDB" id="A0A835Y6D9"/>
<dbReference type="Proteomes" id="UP000612055">
    <property type="component" value="Unassembled WGS sequence"/>
</dbReference>
<dbReference type="PANTHER" id="PTHR34365:SF7">
    <property type="entry name" value="GLYCINE-RICH DOMAIN-CONTAINING PROTEIN 1"/>
    <property type="match status" value="1"/>
</dbReference>
<accession>A0A835Y6D9</accession>
<feature type="region of interest" description="Disordered" evidence="1">
    <location>
        <begin position="534"/>
        <end position="566"/>
    </location>
</feature>
<protein>
    <submittedName>
        <fullName evidence="2">Uncharacterized protein</fullName>
    </submittedName>
</protein>
<dbReference type="Pfam" id="PF07173">
    <property type="entry name" value="GRDP-like"/>
    <property type="match status" value="1"/>
</dbReference>
<feature type="compositionally biased region" description="Pro residues" evidence="1">
    <location>
        <begin position="82"/>
        <end position="91"/>
    </location>
</feature>
<dbReference type="OrthoDB" id="2684236at2759"/>
<keyword evidence="3" id="KW-1185">Reference proteome</keyword>
<evidence type="ECO:0000256" key="1">
    <source>
        <dbReference type="SAM" id="MobiDB-lite"/>
    </source>
</evidence>
<feature type="region of interest" description="Disordered" evidence="1">
    <location>
        <begin position="65"/>
        <end position="91"/>
    </location>
</feature>